<keyword evidence="8 10" id="KW-1133">Transmembrane helix</keyword>
<evidence type="ECO:0000313" key="14">
    <source>
        <dbReference type="Proteomes" id="UP000184517"/>
    </source>
</evidence>
<dbReference type="Gene3D" id="1.10.287.130">
    <property type="match status" value="1"/>
</dbReference>
<dbReference type="AlphaFoldDB" id="A0A1M5G659"/>
<dbReference type="Pfam" id="PF00512">
    <property type="entry name" value="HisKA"/>
    <property type="match status" value="1"/>
</dbReference>
<sequence>MKQIKTAKQLTFTYFSIVAFAIIAFHFSMFTSMIENIEMIYAENRMLKDKNTAVSLLNGTDLTHVSVPPFSEVYVGKENLPSGVVLAANAKDDKPYELDKESDTTLEMFSMHSRVMLNGELKDIYVIHYDEIYEISEAQMFETQSTQLVLSLLLLIVSLWVVMRISDRLTKPLAQLSKSLGERTPANLSAIELPEGAATREIRHLVDRLNSYQNQIRELIQRERAFNRYASHELRTPLMVMKGATTLLGKSDSKEFLERQRVRMVQACQEMEDYITTLLSLTRDEDLAAIASRVVQTSEYEDIRQTHLGYLTGKSVAVDIVENGQIITKLPIPTFHILVGNLLKNAMACTEEGYVNLVISDNELSIVDTGCGLSGKPGGESYGLGLMIVRDICAKYHCSFSLADNCSADNGALGCTATVVFPSDTQCSQ</sequence>
<keyword evidence="14" id="KW-1185">Reference proteome</keyword>
<keyword evidence="5" id="KW-0808">Transferase</keyword>
<dbReference type="InterPro" id="IPR050428">
    <property type="entry name" value="TCS_sensor_his_kinase"/>
</dbReference>
<dbReference type="PROSITE" id="PS50109">
    <property type="entry name" value="HIS_KIN"/>
    <property type="match status" value="1"/>
</dbReference>
<dbReference type="CDD" id="cd00082">
    <property type="entry name" value="HisKA"/>
    <property type="match status" value="1"/>
</dbReference>
<evidence type="ECO:0000259" key="12">
    <source>
        <dbReference type="PROSITE" id="PS50885"/>
    </source>
</evidence>
<dbReference type="RefSeq" id="WP_072840536.1">
    <property type="nucleotide sequence ID" value="NZ_FQVF01000014.1"/>
</dbReference>
<dbReference type="GO" id="GO:0005886">
    <property type="term" value="C:plasma membrane"/>
    <property type="evidence" value="ECO:0007669"/>
    <property type="project" value="TreeGrafter"/>
</dbReference>
<dbReference type="Proteomes" id="UP000184517">
    <property type="component" value="Unassembled WGS sequence"/>
</dbReference>
<dbReference type="SUPFAM" id="SSF47384">
    <property type="entry name" value="Homodimeric domain of signal transducing histidine kinase"/>
    <property type="match status" value="1"/>
</dbReference>
<evidence type="ECO:0000256" key="9">
    <source>
        <dbReference type="ARBA" id="ARBA00023012"/>
    </source>
</evidence>
<evidence type="ECO:0000256" key="10">
    <source>
        <dbReference type="SAM" id="Phobius"/>
    </source>
</evidence>
<dbReference type="Gene3D" id="3.30.565.10">
    <property type="entry name" value="Histidine kinase-like ATPase, C-terminal domain"/>
    <property type="match status" value="1"/>
</dbReference>
<proteinExistence type="predicted"/>
<dbReference type="InterPro" id="IPR005467">
    <property type="entry name" value="His_kinase_dom"/>
</dbReference>
<evidence type="ECO:0000256" key="4">
    <source>
        <dbReference type="ARBA" id="ARBA00022553"/>
    </source>
</evidence>
<dbReference type="EC" id="2.7.13.3" evidence="3"/>
<comment type="subcellular location">
    <subcellularLocation>
        <location evidence="2">Membrane</location>
    </subcellularLocation>
</comment>
<evidence type="ECO:0000256" key="3">
    <source>
        <dbReference type="ARBA" id="ARBA00012438"/>
    </source>
</evidence>
<evidence type="ECO:0000259" key="11">
    <source>
        <dbReference type="PROSITE" id="PS50109"/>
    </source>
</evidence>
<dbReference type="PANTHER" id="PTHR45436">
    <property type="entry name" value="SENSOR HISTIDINE KINASE YKOH"/>
    <property type="match status" value="1"/>
</dbReference>
<comment type="catalytic activity">
    <reaction evidence="1">
        <text>ATP + protein L-histidine = ADP + protein N-phospho-L-histidine.</text>
        <dbReference type="EC" id="2.7.13.3"/>
    </reaction>
</comment>
<dbReference type="STRING" id="1122206.SAMN02745753_03038"/>
<dbReference type="EMBL" id="FQVF01000014">
    <property type="protein sequence ID" value="SHF99235.1"/>
    <property type="molecule type" value="Genomic_DNA"/>
</dbReference>
<feature type="domain" description="Histidine kinase" evidence="11">
    <location>
        <begin position="229"/>
        <end position="425"/>
    </location>
</feature>
<feature type="transmembrane region" description="Helical" evidence="10">
    <location>
        <begin position="12"/>
        <end position="34"/>
    </location>
</feature>
<organism evidence="13 14">
    <name type="scientific">Marinomonas polaris DSM 16579</name>
    <dbReference type="NCBI Taxonomy" id="1122206"/>
    <lineage>
        <taxon>Bacteria</taxon>
        <taxon>Pseudomonadati</taxon>
        <taxon>Pseudomonadota</taxon>
        <taxon>Gammaproteobacteria</taxon>
        <taxon>Oceanospirillales</taxon>
        <taxon>Oceanospirillaceae</taxon>
        <taxon>Marinomonas</taxon>
    </lineage>
</organism>
<dbReference type="InterPro" id="IPR003594">
    <property type="entry name" value="HATPase_dom"/>
</dbReference>
<keyword evidence="6 10" id="KW-0812">Transmembrane</keyword>
<dbReference type="PROSITE" id="PS50885">
    <property type="entry name" value="HAMP"/>
    <property type="match status" value="1"/>
</dbReference>
<protein>
    <recommendedName>
        <fullName evidence="3">histidine kinase</fullName>
        <ecNumber evidence="3">2.7.13.3</ecNumber>
    </recommendedName>
</protein>
<keyword evidence="9" id="KW-0902">Two-component regulatory system</keyword>
<name>A0A1M5G659_9GAMM</name>
<dbReference type="Gene3D" id="6.10.340.10">
    <property type="match status" value="1"/>
</dbReference>
<evidence type="ECO:0000256" key="2">
    <source>
        <dbReference type="ARBA" id="ARBA00004370"/>
    </source>
</evidence>
<evidence type="ECO:0000256" key="6">
    <source>
        <dbReference type="ARBA" id="ARBA00022692"/>
    </source>
</evidence>
<dbReference type="SUPFAM" id="SSF55874">
    <property type="entry name" value="ATPase domain of HSP90 chaperone/DNA topoisomerase II/histidine kinase"/>
    <property type="match status" value="1"/>
</dbReference>
<keyword evidence="4" id="KW-0597">Phosphoprotein</keyword>
<dbReference type="OrthoDB" id="9121563at2"/>
<dbReference type="SMART" id="SM00388">
    <property type="entry name" value="HisKA"/>
    <property type="match status" value="1"/>
</dbReference>
<evidence type="ECO:0000256" key="8">
    <source>
        <dbReference type="ARBA" id="ARBA00022989"/>
    </source>
</evidence>
<evidence type="ECO:0000256" key="7">
    <source>
        <dbReference type="ARBA" id="ARBA00022777"/>
    </source>
</evidence>
<evidence type="ECO:0000256" key="5">
    <source>
        <dbReference type="ARBA" id="ARBA00022679"/>
    </source>
</evidence>
<keyword evidence="7 13" id="KW-0418">Kinase</keyword>
<accession>A0A1M5G659</accession>
<dbReference type="PANTHER" id="PTHR45436:SF16">
    <property type="entry name" value="HISTIDINE KINASE"/>
    <property type="match status" value="1"/>
</dbReference>
<keyword evidence="10" id="KW-0472">Membrane</keyword>
<evidence type="ECO:0000256" key="1">
    <source>
        <dbReference type="ARBA" id="ARBA00000085"/>
    </source>
</evidence>
<dbReference type="InterPro" id="IPR036097">
    <property type="entry name" value="HisK_dim/P_sf"/>
</dbReference>
<dbReference type="InterPro" id="IPR003660">
    <property type="entry name" value="HAMP_dom"/>
</dbReference>
<dbReference type="InterPro" id="IPR036890">
    <property type="entry name" value="HATPase_C_sf"/>
</dbReference>
<dbReference type="SMART" id="SM00387">
    <property type="entry name" value="HATPase_c"/>
    <property type="match status" value="1"/>
</dbReference>
<dbReference type="GO" id="GO:0000155">
    <property type="term" value="F:phosphorelay sensor kinase activity"/>
    <property type="evidence" value="ECO:0007669"/>
    <property type="project" value="InterPro"/>
</dbReference>
<reference evidence="14" key="1">
    <citation type="submission" date="2016-11" db="EMBL/GenBank/DDBJ databases">
        <authorList>
            <person name="Varghese N."/>
            <person name="Submissions S."/>
        </authorList>
    </citation>
    <scope>NUCLEOTIDE SEQUENCE [LARGE SCALE GENOMIC DNA]</scope>
    <source>
        <strain evidence="14">DSM 16579</strain>
    </source>
</reference>
<feature type="domain" description="HAMP" evidence="12">
    <location>
        <begin position="167"/>
        <end position="221"/>
    </location>
</feature>
<dbReference type="InterPro" id="IPR003661">
    <property type="entry name" value="HisK_dim/P_dom"/>
</dbReference>
<gene>
    <name evidence="13" type="ORF">SAMN02745753_03038</name>
</gene>
<evidence type="ECO:0000313" key="13">
    <source>
        <dbReference type="EMBL" id="SHF99235.1"/>
    </source>
</evidence>